<protein>
    <submittedName>
        <fullName evidence="1">Uncharacterized protein</fullName>
    </submittedName>
</protein>
<gene>
    <name evidence="1" type="ORF">HMPREF6123_2595</name>
</gene>
<accession>C2L1H6</accession>
<organism evidence="1 2">
    <name type="scientific">Oribacterium sinus F0268</name>
    <dbReference type="NCBI Taxonomy" id="585501"/>
    <lineage>
        <taxon>Bacteria</taxon>
        <taxon>Bacillati</taxon>
        <taxon>Bacillota</taxon>
        <taxon>Clostridia</taxon>
        <taxon>Lachnospirales</taxon>
        <taxon>Lachnospiraceae</taxon>
        <taxon>Oribacterium</taxon>
    </lineage>
</organism>
<evidence type="ECO:0000313" key="2">
    <source>
        <dbReference type="Proteomes" id="UP000004121"/>
    </source>
</evidence>
<sequence length="64" mass="7625">MVGILSYGTHIFQHIASFTTAYFRKKQSISKNKQVKNTLYREKPFYKENFVIFSKKIRGCKNLF</sequence>
<keyword evidence="2" id="KW-1185">Reference proteome</keyword>
<evidence type="ECO:0000313" key="1">
    <source>
        <dbReference type="EMBL" id="EEJ50125.1"/>
    </source>
</evidence>
<dbReference type="HOGENOM" id="CLU_2863464_0_0_9"/>
<reference evidence="1 2" key="1">
    <citation type="submission" date="2009-04" db="EMBL/GenBank/DDBJ databases">
        <authorList>
            <person name="Qin X."/>
            <person name="Bachman B."/>
            <person name="Battles P."/>
            <person name="Bell A."/>
            <person name="Bess C."/>
            <person name="Bickham C."/>
            <person name="Chaboub L."/>
            <person name="Chen D."/>
            <person name="Coyle M."/>
            <person name="Deiros D.R."/>
            <person name="Dinh H."/>
            <person name="Forbes L."/>
            <person name="Fowler G."/>
            <person name="Francisco L."/>
            <person name="Fu Q."/>
            <person name="Gubbala S."/>
            <person name="Hale W."/>
            <person name="Han Y."/>
            <person name="Hemphill L."/>
            <person name="Highlander S.K."/>
            <person name="Hirani K."/>
            <person name="Hogues M."/>
            <person name="Jackson L."/>
            <person name="Jakkamsetti A."/>
            <person name="Javaid M."/>
            <person name="Jiang H."/>
            <person name="Korchina V."/>
            <person name="Kovar C."/>
            <person name="Lara F."/>
            <person name="Lee S."/>
            <person name="Mata R."/>
            <person name="Mathew T."/>
            <person name="Moen C."/>
            <person name="Morales K."/>
            <person name="Munidasa M."/>
            <person name="Nazareth L."/>
            <person name="Ngo R."/>
            <person name="Nguyen L."/>
            <person name="Okwuonu G."/>
            <person name="Ongeri F."/>
            <person name="Patil S."/>
            <person name="Petrosino J."/>
            <person name="Pham C."/>
            <person name="Pham P."/>
            <person name="Pu L.-L."/>
            <person name="Puazo M."/>
            <person name="Raj R."/>
            <person name="Reid J."/>
            <person name="Rouhana J."/>
            <person name="Saada N."/>
            <person name="Shang Y."/>
            <person name="Simmons D."/>
            <person name="Thornton R."/>
            <person name="Warren J."/>
            <person name="Weissenberger G."/>
            <person name="Zhang J."/>
            <person name="Zhang L."/>
            <person name="Zhou C."/>
            <person name="Zhu D."/>
            <person name="Muzny D."/>
            <person name="Worley K."/>
            <person name="Gibbs R."/>
        </authorList>
    </citation>
    <scope>NUCLEOTIDE SEQUENCE [LARGE SCALE GENOMIC DNA]</scope>
    <source>
        <strain evidence="1 2">F0268</strain>
    </source>
</reference>
<dbReference type="InParanoid" id="C2L1H6"/>
<dbReference type="EMBL" id="ACKX01000244">
    <property type="protein sequence ID" value="EEJ50125.1"/>
    <property type="molecule type" value="Genomic_DNA"/>
</dbReference>
<dbReference type="STRING" id="585501.HMPREF6123_2595"/>
<name>C2L1H6_9FIRM</name>
<comment type="caution">
    <text evidence="1">The sequence shown here is derived from an EMBL/GenBank/DDBJ whole genome shotgun (WGS) entry which is preliminary data.</text>
</comment>
<dbReference type="AlphaFoldDB" id="C2L1H6"/>
<proteinExistence type="predicted"/>
<dbReference type="Proteomes" id="UP000004121">
    <property type="component" value="Unassembled WGS sequence"/>
</dbReference>